<dbReference type="GO" id="GO:0000155">
    <property type="term" value="F:phosphorelay sensor kinase activity"/>
    <property type="evidence" value="ECO:0007669"/>
    <property type="project" value="InterPro"/>
</dbReference>
<feature type="signal peptide" evidence="7">
    <location>
        <begin position="1"/>
        <end position="24"/>
    </location>
</feature>
<dbReference type="OrthoDB" id="9809670at2"/>
<dbReference type="InterPro" id="IPR003661">
    <property type="entry name" value="HisK_dim/P_dom"/>
</dbReference>
<keyword evidence="7" id="KW-0732">Signal</keyword>
<feature type="domain" description="Response regulatory" evidence="10">
    <location>
        <begin position="1142"/>
        <end position="1257"/>
    </location>
</feature>
<keyword evidence="12" id="KW-1185">Reference proteome</keyword>
<dbReference type="EC" id="2.7.13.3" evidence="2"/>
<accession>A0A5B8W4V7</accession>
<evidence type="ECO:0000259" key="8">
    <source>
        <dbReference type="PROSITE" id="PS01124"/>
    </source>
</evidence>
<dbReference type="Gene3D" id="3.30.565.10">
    <property type="entry name" value="Histidine kinase-like ATPase, C-terminal domain"/>
    <property type="match status" value="1"/>
</dbReference>
<dbReference type="InterPro" id="IPR036097">
    <property type="entry name" value="HisK_dim/P_sf"/>
</dbReference>
<dbReference type="InterPro" id="IPR015943">
    <property type="entry name" value="WD40/YVTN_repeat-like_dom_sf"/>
</dbReference>
<dbReference type="GO" id="GO:0003700">
    <property type="term" value="F:DNA-binding transcription factor activity"/>
    <property type="evidence" value="ECO:0007669"/>
    <property type="project" value="InterPro"/>
</dbReference>
<dbReference type="GO" id="GO:0043565">
    <property type="term" value="F:sequence-specific DNA binding"/>
    <property type="evidence" value="ECO:0007669"/>
    <property type="project" value="InterPro"/>
</dbReference>
<keyword evidence="5" id="KW-0804">Transcription</keyword>
<dbReference type="EMBL" id="CP042437">
    <property type="protein sequence ID" value="QEC78894.1"/>
    <property type="molecule type" value="Genomic_DNA"/>
</dbReference>
<dbReference type="Gene3D" id="3.40.50.2300">
    <property type="match status" value="1"/>
</dbReference>
<evidence type="ECO:0000313" key="11">
    <source>
        <dbReference type="EMBL" id="QEC78894.1"/>
    </source>
</evidence>
<protein>
    <recommendedName>
        <fullName evidence="2">histidine kinase</fullName>
        <ecNumber evidence="2">2.7.13.3</ecNumber>
    </recommendedName>
</protein>
<evidence type="ECO:0000313" key="12">
    <source>
        <dbReference type="Proteomes" id="UP000321362"/>
    </source>
</evidence>
<dbReference type="PANTHER" id="PTHR43547">
    <property type="entry name" value="TWO-COMPONENT HISTIDINE KINASE"/>
    <property type="match status" value="1"/>
</dbReference>
<dbReference type="CDD" id="cd00082">
    <property type="entry name" value="HisKA"/>
    <property type="match status" value="1"/>
</dbReference>
<dbReference type="PROSITE" id="PS50110">
    <property type="entry name" value="RESPONSE_REGULATORY"/>
    <property type="match status" value="1"/>
</dbReference>
<feature type="domain" description="Histidine kinase" evidence="9">
    <location>
        <begin position="856"/>
        <end position="1089"/>
    </location>
</feature>
<evidence type="ECO:0000256" key="7">
    <source>
        <dbReference type="SAM" id="SignalP"/>
    </source>
</evidence>
<organism evidence="11 12">
    <name type="scientific">Mucilaginibacter ginsenosidivorax</name>
    <dbReference type="NCBI Taxonomy" id="862126"/>
    <lineage>
        <taxon>Bacteria</taxon>
        <taxon>Pseudomonadati</taxon>
        <taxon>Bacteroidota</taxon>
        <taxon>Sphingobacteriia</taxon>
        <taxon>Sphingobacteriales</taxon>
        <taxon>Sphingobacteriaceae</taxon>
        <taxon>Mucilaginibacter</taxon>
    </lineage>
</organism>
<dbReference type="Pfam" id="PF00072">
    <property type="entry name" value="Response_reg"/>
    <property type="match status" value="1"/>
</dbReference>
<dbReference type="CDD" id="cd17574">
    <property type="entry name" value="REC_OmpR"/>
    <property type="match status" value="1"/>
</dbReference>
<evidence type="ECO:0000256" key="5">
    <source>
        <dbReference type="ARBA" id="ARBA00023163"/>
    </source>
</evidence>
<dbReference type="PANTHER" id="PTHR43547:SF2">
    <property type="entry name" value="HYBRID SIGNAL TRANSDUCTION HISTIDINE KINASE C"/>
    <property type="match status" value="1"/>
</dbReference>
<feature type="modified residue" description="4-aspartylphosphate" evidence="6">
    <location>
        <position position="1190"/>
    </location>
</feature>
<dbReference type="PROSITE" id="PS01124">
    <property type="entry name" value="HTH_ARAC_FAMILY_2"/>
    <property type="match status" value="1"/>
</dbReference>
<dbReference type="InterPro" id="IPR036890">
    <property type="entry name" value="HATPase_C_sf"/>
</dbReference>
<dbReference type="Gene3D" id="1.10.287.130">
    <property type="match status" value="1"/>
</dbReference>
<dbReference type="InterPro" id="IPR005467">
    <property type="entry name" value="His_kinase_dom"/>
</dbReference>
<dbReference type="PROSITE" id="PS50109">
    <property type="entry name" value="HIS_KIN"/>
    <property type="match status" value="1"/>
</dbReference>
<feature type="domain" description="HTH araC/xylS-type" evidence="8">
    <location>
        <begin position="1289"/>
        <end position="1388"/>
    </location>
</feature>
<dbReference type="InterPro" id="IPR004358">
    <property type="entry name" value="Sig_transdc_His_kin-like_C"/>
</dbReference>
<dbReference type="Pfam" id="PF07495">
    <property type="entry name" value="Y_Y_Y"/>
    <property type="match status" value="1"/>
</dbReference>
<evidence type="ECO:0000256" key="1">
    <source>
        <dbReference type="ARBA" id="ARBA00000085"/>
    </source>
</evidence>
<dbReference type="SUPFAM" id="SSF46689">
    <property type="entry name" value="Homeodomain-like"/>
    <property type="match status" value="1"/>
</dbReference>
<dbReference type="SUPFAM" id="SSF55874">
    <property type="entry name" value="ATPase domain of HSP90 chaperone/DNA topoisomerase II/histidine kinase"/>
    <property type="match status" value="1"/>
</dbReference>
<keyword evidence="3 6" id="KW-0597">Phosphoprotein</keyword>
<comment type="catalytic activity">
    <reaction evidence="1">
        <text>ATP + protein L-histidine = ADP + protein N-phospho-L-histidine.</text>
        <dbReference type="EC" id="2.7.13.3"/>
    </reaction>
</comment>
<dbReference type="SUPFAM" id="SSF47384">
    <property type="entry name" value="Homodimeric domain of signal transducing histidine kinase"/>
    <property type="match status" value="1"/>
</dbReference>
<dbReference type="PROSITE" id="PS51257">
    <property type="entry name" value="PROKAR_LIPOPROTEIN"/>
    <property type="match status" value="1"/>
</dbReference>
<dbReference type="SUPFAM" id="SSF101898">
    <property type="entry name" value="NHL repeat"/>
    <property type="match status" value="1"/>
</dbReference>
<dbReference type="InterPro" id="IPR011123">
    <property type="entry name" value="Y_Y_Y"/>
</dbReference>
<evidence type="ECO:0000256" key="4">
    <source>
        <dbReference type="ARBA" id="ARBA00023015"/>
    </source>
</evidence>
<dbReference type="InterPro" id="IPR009057">
    <property type="entry name" value="Homeodomain-like_sf"/>
</dbReference>
<dbReference type="SUPFAM" id="SSF52172">
    <property type="entry name" value="CheY-like"/>
    <property type="match status" value="1"/>
</dbReference>
<dbReference type="SUPFAM" id="SSF63829">
    <property type="entry name" value="Calcium-dependent phosphotriesterase"/>
    <property type="match status" value="2"/>
</dbReference>
<dbReference type="SMART" id="SM00342">
    <property type="entry name" value="HTH_ARAC"/>
    <property type="match status" value="1"/>
</dbReference>
<reference evidence="11 12" key="1">
    <citation type="journal article" date="2013" name="J. Microbiol.">
        <title>Mucilaginibacter ginsenosidivorax sp. nov., with ginsenoside converting activity isolated from sediment.</title>
        <authorList>
            <person name="Kim J.K."/>
            <person name="Choi T.E."/>
            <person name="Liu Q.M."/>
            <person name="Park H.Y."/>
            <person name="Yi T.H."/>
            <person name="Yoon M.H."/>
            <person name="Kim S.C."/>
            <person name="Im W.T."/>
        </authorList>
    </citation>
    <scope>NUCLEOTIDE SEQUENCE [LARGE SCALE GENOMIC DNA]</scope>
    <source>
        <strain evidence="11 12">KHI28</strain>
    </source>
</reference>
<dbReference type="InterPro" id="IPR003594">
    <property type="entry name" value="HATPase_dom"/>
</dbReference>
<dbReference type="SMART" id="SM00388">
    <property type="entry name" value="HisKA"/>
    <property type="match status" value="1"/>
</dbReference>
<dbReference type="Pfam" id="PF07494">
    <property type="entry name" value="Reg_prop"/>
    <property type="match status" value="2"/>
</dbReference>
<dbReference type="SMART" id="SM00387">
    <property type="entry name" value="HATPase_c"/>
    <property type="match status" value="1"/>
</dbReference>
<dbReference type="KEGG" id="mgk:FSB76_24180"/>
<feature type="chain" id="PRO_5022743237" description="histidine kinase" evidence="7">
    <location>
        <begin position="25"/>
        <end position="1391"/>
    </location>
</feature>
<dbReference type="InterPro" id="IPR001789">
    <property type="entry name" value="Sig_transdc_resp-reg_receiver"/>
</dbReference>
<dbReference type="RefSeq" id="WP_147057974.1">
    <property type="nucleotide sequence ID" value="NZ_CP042437.1"/>
</dbReference>
<evidence type="ECO:0000256" key="2">
    <source>
        <dbReference type="ARBA" id="ARBA00012438"/>
    </source>
</evidence>
<dbReference type="InterPro" id="IPR011006">
    <property type="entry name" value="CheY-like_superfamily"/>
</dbReference>
<evidence type="ECO:0000256" key="6">
    <source>
        <dbReference type="PROSITE-ProRule" id="PRU00169"/>
    </source>
</evidence>
<dbReference type="Proteomes" id="UP000321362">
    <property type="component" value="Chromosome"/>
</dbReference>
<dbReference type="SMART" id="SM00448">
    <property type="entry name" value="REC"/>
    <property type="match status" value="1"/>
</dbReference>
<keyword evidence="4" id="KW-0805">Transcription regulation</keyword>
<evidence type="ECO:0000259" key="9">
    <source>
        <dbReference type="PROSITE" id="PS50109"/>
    </source>
</evidence>
<dbReference type="InterPro" id="IPR013783">
    <property type="entry name" value="Ig-like_fold"/>
</dbReference>
<evidence type="ECO:0000256" key="3">
    <source>
        <dbReference type="ARBA" id="ARBA00022553"/>
    </source>
</evidence>
<dbReference type="CDD" id="cd00075">
    <property type="entry name" value="HATPase"/>
    <property type="match status" value="1"/>
</dbReference>
<dbReference type="Gene3D" id="1.10.10.60">
    <property type="entry name" value="Homeodomain-like"/>
    <property type="match status" value="1"/>
</dbReference>
<name>A0A5B8W4V7_9SPHI</name>
<dbReference type="PRINTS" id="PR00344">
    <property type="entry name" value="BCTRLSENSOR"/>
</dbReference>
<dbReference type="Pfam" id="PF00512">
    <property type="entry name" value="HisKA"/>
    <property type="match status" value="1"/>
</dbReference>
<sequence>MFLRKTKVLIWLFAVTLLACDLHAQQAQLKFSYLTVDNGLSHTDAKDIKQDGRGFIWVATLFGLDRYDGYAIKRFYNSSDSSSNGFNNRIRNICIQNDARFWLGTDNGIACFNPVKAKFMKIKFGPNTPNLDSCNRLQMVRSNIIAGIFRGKLRIFRINDSLLSEIHLLTPAKVRFTDMVSVKNHNLWLSSSKGIWILSSKLQTKQINLAKTELNSIRYTGISSNRDDQLILISNSRCYSINLPQKDLLQDTNALGISNSFNTPNEAIISDVLQDKKDNYWVSTDKGLFYLNRDLSLKNLITNKSYTNSINTNYIDKLFIDRTDCLWLCTYGGGVNFCDLNGKAFLTFKHNPESTNTLSGDHIRAVLEDSTGKVWIGTNESGLNGYDLPTKKFTQYAATNGAIKLRSNEITSLALDKAQNLWVGTNNGIDVLSKARDRILHLPGSEKFPTHIIDALSVDCFGNIWFGGAVDGFGCIYRDDRGFYHVRNLYQGIGLCILADDHLPQLTVSSAKGLNRLIIDKTGTVLEKYQYEVKNDDRLHSLSSNYTYPIRKQNDSTYWIGTIGGGLNRITLKGRNLFSIRWYGKSSGVFNDVEAIELDNKGNIWMGGNGLEKFNPATSDLTRFDKNDGLQGNSFKVGASFKGKDGRLYFGGIDGLNYFYPDSIKLNRIHPSPQLTDIVINRNFTNEAGYNPDNDLNTTVTFAKEITLDHDQNYFAISFSSMHFANALKCSYRYKLDGFDNEWRYTDGKNPTASYTNLDYKKYNFVVEATNSDGIWGKSAASLLIMISPPWWETGIAKAVYFLCFLSGLIGIYVYQGRFYRLKSEIALSDAERKNQEQIHHHKEEFFQQQLQFFTNISHEFRTPLTLIMGPLENLINKNDHSELRQSYNLMYRNAKRLVNLIAELMNFRKVAESVIRLHVENIPISRFINETAEEFRELATNKKINFIVKNAVAEDTSNWLDLHIIEKILFNLLNNSFKYTPEGGEVTLEIFFDLQYFEPLYSTSFSLLSEYRAEKYVFFRIADNGIGISEESISQIFDRFYKISGSHLGSGVGLALVKSLTLLHKGDIFVYSARCKGTEFIIGLPWGEINYSASEKKSNFNEQSENYLEKIEVNTSTPHFIDGAKPGNEFESFTKNTAAMSILIAEDNEELRFYLKNILVQYYNVYEAEDGKAGLSLANSIMPDLIISDVMMPNMNGVEFCKLIKQNFETSHIPFMLLTAKDALESKIEGLESGADHYFSKPFSTQLLLLSINNIFEQRNKLRLRYKKDYYADASELVATEKDKEFIDKLLSIIEANIREPDLDVDFLCKKLFTSRTKLYQKIQGLTGQSVGEFIRTIRLKKAAYIMTHEDVPLNEVVDRIGLISNSYFSRAFKKEFGLSPSHFLQSLKK</sequence>
<gene>
    <name evidence="11" type="ORF">FSB76_24180</name>
</gene>
<dbReference type="Gene3D" id="2.130.10.10">
    <property type="entry name" value="YVTN repeat-like/Quinoprotein amine dehydrogenase"/>
    <property type="match status" value="2"/>
</dbReference>
<dbReference type="InterPro" id="IPR018060">
    <property type="entry name" value="HTH_AraC"/>
</dbReference>
<proteinExistence type="predicted"/>
<dbReference type="InterPro" id="IPR011110">
    <property type="entry name" value="Reg_prop"/>
</dbReference>
<dbReference type="Gene3D" id="2.60.40.10">
    <property type="entry name" value="Immunoglobulins"/>
    <property type="match status" value="1"/>
</dbReference>
<dbReference type="Pfam" id="PF02518">
    <property type="entry name" value="HATPase_c"/>
    <property type="match status" value="1"/>
</dbReference>
<dbReference type="Pfam" id="PF12833">
    <property type="entry name" value="HTH_18"/>
    <property type="match status" value="1"/>
</dbReference>
<evidence type="ECO:0000259" key="10">
    <source>
        <dbReference type="PROSITE" id="PS50110"/>
    </source>
</evidence>